<evidence type="ECO:0000313" key="3">
    <source>
        <dbReference type="EMBL" id="NYG33000.1"/>
    </source>
</evidence>
<evidence type="ECO:0000313" key="4">
    <source>
        <dbReference type="Proteomes" id="UP000518288"/>
    </source>
</evidence>
<comment type="caution">
    <text evidence="3">The sequence shown here is derived from an EMBL/GenBank/DDBJ whole genome shotgun (WGS) entry which is preliminary data.</text>
</comment>
<reference evidence="3 4" key="1">
    <citation type="submission" date="2020-07" db="EMBL/GenBank/DDBJ databases">
        <title>Genomic Encyclopedia of Archaeal and Bacterial Type Strains, Phase II (KMG-II): from individual species to whole genera.</title>
        <authorList>
            <person name="Goeker M."/>
        </authorList>
    </citation>
    <scope>NUCLEOTIDE SEQUENCE [LARGE SCALE GENOMIC DNA]</scope>
    <source>
        <strain evidence="3 4">DSM 21226</strain>
    </source>
</reference>
<keyword evidence="4" id="KW-1185">Reference proteome</keyword>
<dbReference type="Proteomes" id="UP000518288">
    <property type="component" value="Unassembled WGS sequence"/>
</dbReference>
<dbReference type="RefSeq" id="WP_179633818.1">
    <property type="nucleotide sequence ID" value="NZ_JACCFH010000001.1"/>
</dbReference>
<feature type="region of interest" description="Disordered" evidence="1">
    <location>
        <begin position="59"/>
        <end position="80"/>
    </location>
</feature>
<evidence type="ECO:0000256" key="1">
    <source>
        <dbReference type="SAM" id="MobiDB-lite"/>
    </source>
</evidence>
<protein>
    <submittedName>
        <fullName evidence="3">Multidrug efflux pump subunit AcrA (Membrane-fusion protein)</fullName>
    </submittedName>
</protein>
<accession>A0A7Y9UJR3</accession>
<evidence type="ECO:0000256" key="2">
    <source>
        <dbReference type="SAM" id="SignalP"/>
    </source>
</evidence>
<organism evidence="3 4">
    <name type="scientific">Sphaerotilus montanus</name>
    <dbReference type="NCBI Taxonomy" id="522889"/>
    <lineage>
        <taxon>Bacteria</taxon>
        <taxon>Pseudomonadati</taxon>
        <taxon>Pseudomonadota</taxon>
        <taxon>Betaproteobacteria</taxon>
        <taxon>Burkholderiales</taxon>
        <taxon>Sphaerotilaceae</taxon>
        <taxon>Sphaerotilus</taxon>
    </lineage>
</organism>
<sequence>MRTLALLPLLLASATLVACGGGSDDTPVTATTNEVPATATVSVAAFASYAGMLDAVDTSEPLDVSSVTPPTSDTDEPVTL</sequence>
<name>A0A7Y9UJR3_9BURK</name>
<proteinExistence type="predicted"/>
<feature type="signal peptide" evidence="2">
    <location>
        <begin position="1"/>
        <end position="18"/>
    </location>
</feature>
<feature type="chain" id="PRO_5031502883" evidence="2">
    <location>
        <begin position="19"/>
        <end position="80"/>
    </location>
</feature>
<dbReference type="AlphaFoldDB" id="A0A7Y9UJR3"/>
<dbReference type="EMBL" id="JACCFH010000001">
    <property type="protein sequence ID" value="NYG33000.1"/>
    <property type="molecule type" value="Genomic_DNA"/>
</dbReference>
<keyword evidence="2" id="KW-0732">Signal</keyword>
<gene>
    <name evidence="3" type="ORF">BDD16_001986</name>
</gene>
<dbReference type="PROSITE" id="PS51257">
    <property type="entry name" value="PROKAR_LIPOPROTEIN"/>
    <property type="match status" value="1"/>
</dbReference>